<dbReference type="EMBL" id="PQIB02000005">
    <property type="protein sequence ID" value="RLN19206.1"/>
    <property type="molecule type" value="Genomic_DNA"/>
</dbReference>
<reference evidence="2" key="1">
    <citation type="journal article" date="2019" name="Nat. Commun.">
        <title>The genome of broomcorn millet.</title>
        <authorList>
            <person name="Zou C."/>
            <person name="Miki D."/>
            <person name="Li D."/>
            <person name="Tang Q."/>
            <person name="Xiao L."/>
            <person name="Rajput S."/>
            <person name="Deng P."/>
            <person name="Jia W."/>
            <person name="Huang R."/>
            <person name="Zhang M."/>
            <person name="Sun Y."/>
            <person name="Hu J."/>
            <person name="Fu X."/>
            <person name="Schnable P.S."/>
            <person name="Li F."/>
            <person name="Zhang H."/>
            <person name="Feng B."/>
            <person name="Zhu X."/>
            <person name="Liu R."/>
            <person name="Schnable J.C."/>
            <person name="Zhu J.-K."/>
            <person name="Zhang H."/>
        </authorList>
    </citation>
    <scope>NUCLEOTIDE SEQUENCE [LARGE SCALE GENOMIC DNA]</scope>
</reference>
<organism evidence="1 2">
    <name type="scientific">Panicum miliaceum</name>
    <name type="common">Proso millet</name>
    <name type="synonym">Broomcorn millet</name>
    <dbReference type="NCBI Taxonomy" id="4540"/>
    <lineage>
        <taxon>Eukaryota</taxon>
        <taxon>Viridiplantae</taxon>
        <taxon>Streptophyta</taxon>
        <taxon>Embryophyta</taxon>
        <taxon>Tracheophyta</taxon>
        <taxon>Spermatophyta</taxon>
        <taxon>Magnoliopsida</taxon>
        <taxon>Liliopsida</taxon>
        <taxon>Poales</taxon>
        <taxon>Poaceae</taxon>
        <taxon>PACMAD clade</taxon>
        <taxon>Panicoideae</taxon>
        <taxon>Panicodae</taxon>
        <taxon>Paniceae</taxon>
        <taxon>Panicinae</taxon>
        <taxon>Panicum</taxon>
        <taxon>Panicum sect. Panicum</taxon>
    </lineage>
</organism>
<protein>
    <submittedName>
        <fullName evidence="1">Uncharacterized protein</fullName>
    </submittedName>
</protein>
<comment type="caution">
    <text evidence="1">The sequence shown here is derived from an EMBL/GenBank/DDBJ whole genome shotgun (WGS) entry which is preliminary data.</text>
</comment>
<proteinExistence type="predicted"/>
<gene>
    <name evidence="1" type="ORF">C2845_PM02G33640</name>
</gene>
<keyword evidence="2" id="KW-1185">Reference proteome</keyword>
<name>A0A3L6SH02_PANMI</name>
<dbReference type="Proteomes" id="UP000275267">
    <property type="component" value="Unassembled WGS sequence"/>
</dbReference>
<evidence type="ECO:0000313" key="1">
    <source>
        <dbReference type="EMBL" id="RLN19206.1"/>
    </source>
</evidence>
<evidence type="ECO:0000313" key="2">
    <source>
        <dbReference type="Proteomes" id="UP000275267"/>
    </source>
</evidence>
<accession>A0A3L6SH02</accession>
<sequence>MEIPAKSLHPGPGFHPRVPRCGTDFHVAAAAVRLRGVDDGVDAAASPLAVAPSGTYVFAGWSSPFHGVHIWRSSHLCWSQSVLHKPEEAERESIARTFLK</sequence>
<dbReference type="AlphaFoldDB" id="A0A3L6SH02"/>